<dbReference type="AlphaFoldDB" id="A0AB33K2K2"/>
<feature type="domain" description="HTH arsR-type" evidence="2">
    <location>
        <begin position="12"/>
        <end position="105"/>
    </location>
</feature>
<dbReference type="InterPro" id="IPR036390">
    <property type="entry name" value="WH_DNA-bd_sf"/>
</dbReference>
<evidence type="ECO:0000259" key="2">
    <source>
        <dbReference type="PROSITE" id="PS50987"/>
    </source>
</evidence>
<feature type="compositionally biased region" description="Basic residues" evidence="1">
    <location>
        <begin position="197"/>
        <end position="206"/>
    </location>
</feature>
<evidence type="ECO:0000256" key="1">
    <source>
        <dbReference type="SAM" id="MobiDB-lite"/>
    </source>
</evidence>
<dbReference type="EMBL" id="AP035881">
    <property type="protein sequence ID" value="BFP49789.1"/>
    <property type="molecule type" value="Genomic_DNA"/>
</dbReference>
<dbReference type="SUPFAM" id="SSF46785">
    <property type="entry name" value="Winged helix' DNA-binding domain"/>
    <property type="match status" value="1"/>
</dbReference>
<protein>
    <recommendedName>
        <fullName evidence="2">HTH arsR-type domain-containing protein</fullName>
    </recommendedName>
</protein>
<dbReference type="Pfam" id="PF12840">
    <property type="entry name" value="HTH_20"/>
    <property type="match status" value="1"/>
</dbReference>
<dbReference type="SMART" id="SM00418">
    <property type="entry name" value="HTH_ARSR"/>
    <property type="match status" value="1"/>
</dbReference>
<dbReference type="InterPro" id="IPR036388">
    <property type="entry name" value="WH-like_DNA-bd_sf"/>
</dbReference>
<sequence length="206" mass="23326">MSSNDPTPDYDLDDTIELTTAEQVRAIGDPLRTTILSLLHERAATVSEIATAVKRPKSTIAHHVNVLVRSGLLRVVRTRRVRAIDERYYGRTARMFYVGLGRQVDGVTLPPDFNDFEMAARESAAAYGAGQLRGFLRHARIPEERAAEFWQRIDEVVEEFDRLPRSGDEVYGFAVGLYPMLDYPTLPERDEPSPPGSRRRGVRKQQ</sequence>
<reference evidence="3" key="1">
    <citation type="submission" date="2024-07" db="EMBL/GenBank/DDBJ databases">
        <title>Complete genome sequences of cellulolytic bacteria, Kitasatospora sp. CMC57 and Streptomyces sp. CMC78, isolated from Japanese agricultural soil.</title>
        <authorList>
            <person name="Hashimoto T."/>
            <person name="Ito M."/>
            <person name="Iwamoto M."/>
            <person name="Fukahori D."/>
            <person name="Shoda T."/>
            <person name="Sakoda M."/>
            <person name="Morohoshi T."/>
            <person name="Mitsuboshi M."/>
            <person name="Nishizawa T."/>
        </authorList>
    </citation>
    <scope>NUCLEOTIDE SEQUENCE</scope>
    <source>
        <strain evidence="3">CMC57</strain>
    </source>
</reference>
<accession>A0AB33K2K2</accession>
<proteinExistence type="predicted"/>
<dbReference type="CDD" id="cd00090">
    <property type="entry name" value="HTH_ARSR"/>
    <property type="match status" value="1"/>
</dbReference>
<dbReference type="InterPro" id="IPR011991">
    <property type="entry name" value="ArsR-like_HTH"/>
</dbReference>
<name>A0AB33K2K2_9ACTN</name>
<dbReference type="Gene3D" id="1.10.10.10">
    <property type="entry name" value="Winged helix-like DNA-binding domain superfamily/Winged helix DNA-binding domain"/>
    <property type="match status" value="1"/>
</dbReference>
<gene>
    <name evidence="3" type="ORF">KCMC57_61570</name>
</gene>
<dbReference type="RefSeq" id="WP_407991852.1">
    <property type="nucleotide sequence ID" value="NZ_AP035881.2"/>
</dbReference>
<dbReference type="PROSITE" id="PS50987">
    <property type="entry name" value="HTH_ARSR_2"/>
    <property type="match status" value="1"/>
</dbReference>
<organism evidence="3">
    <name type="scientific">Kitasatospora sp. CMC57</name>
    <dbReference type="NCBI Taxonomy" id="3231513"/>
    <lineage>
        <taxon>Bacteria</taxon>
        <taxon>Bacillati</taxon>
        <taxon>Actinomycetota</taxon>
        <taxon>Actinomycetes</taxon>
        <taxon>Kitasatosporales</taxon>
        <taxon>Streptomycetaceae</taxon>
        <taxon>Kitasatospora</taxon>
    </lineage>
</organism>
<dbReference type="InterPro" id="IPR001845">
    <property type="entry name" value="HTH_ArsR_DNA-bd_dom"/>
</dbReference>
<evidence type="ECO:0000313" key="3">
    <source>
        <dbReference type="EMBL" id="BFP49789.1"/>
    </source>
</evidence>
<dbReference type="GO" id="GO:0003700">
    <property type="term" value="F:DNA-binding transcription factor activity"/>
    <property type="evidence" value="ECO:0007669"/>
    <property type="project" value="InterPro"/>
</dbReference>
<feature type="region of interest" description="Disordered" evidence="1">
    <location>
        <begin position="184"/>
        <end position="206"/>
    </location>
</feature>